<sequence length="56" mass="6065">MSGEVPGLLHGWIPTAKGDWMGLVNFDVHYATAARCDFGNNSSPRTRSVACEPESK</sequence>
<name>A0A0H5NDF9_NOCFR</name>
<dbReference type="KEGG" id="nfr:ERS450000_00001"/>
<dbReference type="EMBL" id="LN868938">
    <property type="protein sequence ID" value="CRY73177.1"/>
    <property type="molecule type" value="Genomic_DNA"/>
</dbReference>
<evidence type="ECO:0000313" key="2">
    <source>
        <dbReference type="Proteomes" id="UP000057820"/>
    </source>
</evidence>
<gene>
    <name evidence="1" type="ORF">ERS450000_00001</name>
</gene>
<reference evidence="2" key="1">
    <citation type="submission" date="2015-03" db="EMBL/GenBank/DDBJ databases">
        <authorList>
            <consortium name="Pathogen Informatics"/>
        </authorList>
    </citation>
    <scope>NUCLEOTIDE SEQUENCE [LARGE SCALE GENOMIC DNA]</scope>
    <source>
        <strain evidence="2">NCTC11134</strain>
    </source>
</reference>
<dbReference type="Proteomes" id="UP000057820">
    <property type="component" value="Chromosome 1"/>
</dbReference>
<protein>
    <submittedName>
        <fullName evidence="1">Uncharacterized protein</fullName>
    </submittedName>
</protein>
<dbReference type="AlphaFoldDB" id="A0A0H5NDF9"/>
<accession>A0A0H5NDF9</accession>
<proteinExistence type="predicted"/>
<organism evidence="1 2">
    <name type="scientific">Nocardia farcinica</name>
    <dbReference type="NCBI Taxonomy" id="37329"/>
    <lineage>
        <taxon>Bacteria</taxon>
        <taxon>Bacillati</taxon>
        <taxon>Actinomycetota</taxon>
        <taxon>Actinomycetes</taxon>
        <taxon>Mycobacteriales</taxon>
        <taxon>Nocardiaceae</taxon>
        <taxon>Nocardia</taxon>
    </lineage>
</organism>
<evidence type="ECO:0000313" key="1">
    <source>
        <dbReference type="EMBL" id="CRY73177.1"/>
    </source>
</evidence>